<organism evidence="3">
    <name type="scientific">Magallana gigas</name>
    <name type="common">Pacific oyster</name>
    <name type="synonym">Crassostrea gigas</name>
    <dbReference type="NCBI Taxonomy" id="29159"/>
    <lineage>
        <taxon>Eukaryota</taxon>
        <taxon>Metazoa</taxon>
        <taxon>Spiralia</taxon>
        <taxon>Lophotrochozoa</taxon>
        <taxon>Mollusca</taxon>
        <taxon>Bivalvia</taxon>
        <taxon>Autobranchia</taxon>
        <taxon>Pteriomorphia</taxon>
        <taxon>Ostreida</taxon>
        <taxon>Ostreoidea</taxon>
        <taxon>Ostreidae</taxon>
        <taxon>Magallana</taxon>
    </lineage>
</organism>
<name>K1P106_MAGGI</name>
<dbReference type="AlphaFoldDB" id="K1P106"/>
<feature type="compositionally biased region" description="Low complexity" evidence="1">
    <location>
        <begin position="260"/>
        <end position="343"/>
    </location>
</feature>
<feature type="region of interest" description="Disordered" evidence="1">
    <location>
        <begin position="473"/>
        <end position="531"/>
    </location>
</feature>
<feature type="transmembrane region" description="Helical" evidence="2">
    <location>
        <begin position="820"/>
        <end position="843"/>
    </location>
</feature>
<feature type="compositionally biased region" description="Polar residues" evidence="1">
    <location>
        <begin position="438"/>
        <end position="452"/>
    </location>
</feature>
<feature type="compositionally biased region" description="Low complexity" evidence="1">
    <location>
        <begin position="699"/>
        <end position="718"/>
    </location>
</feature>
<feature type="region of interest" description="Disordered" evidence="1">
    <location>
        <begin position="228"/>
        <end position="452"/>
    </location>
</feature>
<gene>
    <name evidence="3" type="ORF">CGI_10000706</name>
</gene>
<feature type="compositionally biased region" description="Polar residues" evidence="1">
    <location>
        <begin position="522"/>
        <end position="531"/>
    </location>
</feature>
<feature type="region of interest" description="Disordered" evidence="1">
    <location>
        <begin position="847"/>
        <end position="933"/>
    </location>
</feature>
<evidence type="ECO:0000256" key="1">
    <source>
        <dbReference type="SAM" id="MobiDB-lite"/>
    </source>
</evidence>
<feature type="compositionally biased region" description="Low complexity" evidence="1">
    <location>
        <begin position="487"/>
        <end position="498"/>
    </location>
</feature>
<feature type="compositionally biased region" description="Basic and acidic residues" evidence="1">
    <location>
        <begin position="900"/>
        <end position="933"/>
    </location>
</feature>
<keyword evidence="2" id="KW-0812">Transmembrane</keyword>
<keyword evidence="2" id="KW-1133">Transmembrane helix</keyword>
<reference evidence="3" key="1">
    <citation type="journal article" date="2012" name="Nature">
        <title>The oyster genome reveals stress adaptation and complexity of shell formation.</title>
        <authorList>
            <person name="Zhang G."/>
            <person name="Fang X."/>
            <person name="Guo X."/>
            <person name="Li L."/>
            <person name="Luo R."/>
            <person name="Xu F."/>
            <person name="Yang P."/>
            <person name="Zhang L."/>
            <person name="Wang X."/>
            <person name="Qi H."/>
            <person name="Xiong Z."/>
            <person name="Que H."/>
            <person name="Xie Y."/>
            <person name="Holland P.W."/>
            <person name="Paps J."/>
            <person name="Zhu Y."/>
            <person name="Wu F."/>
            <person name="Chen Y."/>
            <person name="Wang J."/>
            <person name="Peng C."/>
            <person name="Meng J."/>
            <person name="Yang L."/>
            <person name="Liu J."/>
            <person name="Wen B."/>
            <person name="Zhang N."/>
            <person name="Huang Z."/>
            <person name="Zhu Q."/>
            <person name="Feng Y."/>
            <person name="Mount A."/>
            <person name="Hedgecock D."/>
            <person name="Xu Z."/>
            <person name="Liu Y."/>
            <person name="Domazet-Loso T."/>
            <person name="Du Y."/>
            <person name="Sun X."/>
            <person name="Zhang S."/>
            <person name="Liu B."/>
            <person name="Cheng P."/>
            <person name="Jiang X."/>
            <person name="Li J."/>
            <person name="Fan D."/>
            <person name="Wang W."/>
            <person name="Fu W."/>
            <person name="Wang T."/>
            <person name="Wang B."/>
            <person name="Zhang J."/>
            <person name="Peng Z."/>
            <person name="Li Y."/>
            <person name="Li N."/>
            <person name="Wang J."/>
            <person name="Chen M."/>
            <person name="He Y."/>
            <person name="Tan F."/>
            <person name="Song X."/>
            <person name="Zheng Q."/>
            <person name="Huang R."/>
            <person name="Yang H."/>
            <person name="Du X."/>
            <person name="Chen L."/>
            <person name="Yang M."/>
            <person name="Gaffney P.M."/>
            <person name="Wang S."/>
            <person name="Luo L."/>
            <person name="She Z."/>
            <person name="Ming Y."/>
            <person name="Huang W."/>
            <person name="Zhang S."/>
            <person name="Huang B."/>
            <person name="Zhang Y."/>
            <person name="Qu T."/>
            <person name="Ni P."/>
            <person name="Miao G."/>
            <person name="Wang J."/>
            <person name="Wang Q."/>
            <person name="Steinberg C.E."/>
            <person name="Wang H."/>
            <person name="Li N."/>
            <person name="Qian L."/>
            <person name="Zhang G."/>
            <person name="Li Y."/>
            <person name="Yang H."/>
            <person name="Liu X."/>
            <person name="Wang J."/>
            <person name="Yin Y."/>
            <person name="Wang J."/>
        </authorList>
    </citation>
    <scope>NUCLEOTIDE SEQUENCE [LARGE SCALE GENOMIC DNA]</scope>
    <source>
        <strain evidence="3">05x7-T-G4-1.051#20</strain>
    </source>
</reference>
<feature type="compositionally biased region" description="Polar residues" evidence="1">
    <location>
        <begin position="229"/>
        <end position="259"/>
    </location>
</feature>
<feature type="region of interest" description="Disordered" evidence="1">
    <location>
        <begin position="745"/>
        <end position="769"/>
    </location>
</feature>
<feature type="compositionally biased region" description="Basic and acidic residues" evidence="1">
    <location>
        <begin position="745"/>
        <end position="756"/>
    </location>
</feature>
<feature type="region of interest" description="Disordered" evidence="1">
    <location>
        <begin position="601"/>
        <end position="718"/>
    </location>
</feature>
<feature type="compositionally biased region" description="Low complexity" evidence="1">
    <location>
        <begin position="394"/>
        <end position="425"/>
    </location>
</feature>
<proteinExistence type="predicted"/>
<feature type="compositionally biased region" description="Polar residues" evidence="1">
    <location>
        <begin position="657"/>
        <end position="692"/>
    </location>
</feature>
<keyword evidence="2" id="KW-0472">Membrane</keyword>
<dbReference type="InParanoid" id="K1P106"/>
<dbReference type="EMBL" id="JH822819">
    <property type="protein sequence ID" value="EKC17492.1"/>
    <property type="molecule type" value="Genomic_DNA"/>
</dbReference>
<accession>K1P106</accession>
<evidence type="ECO:0000256" key="2">
    <source>
        <dbReference type="SAM" id="Phobius"/>
    </source>
</evidence>
<sequence length="933" mass="98948">MSSYNVHVSFAKKCLHHEGPVVEMCTDSVIQAQHAVILETSLFSGKGNCVCTFNVTGDYLEIGHLDFPEQCGNKLDFHLGAEGSPHSDVQSIECTKVTAEFNTTEVKEGNVLLSQTEFGAAEPGSSCVSMETDPNEFVYVHCEAVVEESTRTLTSDTTADNKLTPISIKDMFQDQSTGASNAIQELLSKSGLSQDSIFMEPNLIQTQSINSLNLMDKMVTPEMIGEDMTASTPRSVSSDSTPMSTKQTTAETTISSATVPQETSLLETTEPTTVSSSVSSSTTQETTAQTTKGSAISSTVSQKTSSTSSQRSSTTTTTSNLTTPVVDSSSLTSTVASTLYSSTPKPESHTDEHSLSSSTSSPSTTRSSSTSNPSSTPQAVTQATSLKVEKTTVEENVTPSVPPSSTTVSNEVKTTISTQETSSTTAAIDVTSRDKGSDTTTQEPTTKSVTLDVSPTVKSSDITTTILSTTVLGLSSKQEKSTSSAPSSDLTTSVLSSTPKSLPVTTSPVDNIPLKMPEESKTTPSEPAETTTKIFPTKSVKDTISTPSMLEPSTPEILSTSQYTFYTALPDLNELYSEELQRIGSSTVFPVHIAEIKTTTKSDMAKTTSSPDVLNEKATTEAKTTIDTATTERTTTDSPSTTSETSKTAAFVKPTAMSVTEAQSETTSNAVTKQSNTADNEPSEAPITSTIRTTKEEATTQVVSSTTTAKPTTSTAKTTTLKQTTFKPTTEKVVPTIAIKTTKAPVDHGHHHDHATPEPAFVPSIKPRGDVEPKTAQPMIVDKPVMTRLPPIVIPVDGTKQIAFKPSFTPEHKDSDHSHVIVVGSVIGILVFIAIIVILTTFLKSRRNASKQTEEKDDIEMNGGTKGIDNPLLQLEEEESMAANGTAGHANGKANGVVEGKAEESPKEIAKDSGAENISAEEKTTTENKSEDI</sequence>
<evidence type="ECO:0000313" key="3">
    <source>
        <dbReference type="EMBL" id="EKC17492.1"/>
    </source>
</evidence>
<protein>
    <submittedName>
        <fullName evidence="3">Uncharacterized protein</fullName>
    </submittedName>
</protein>
<feature type="compositionally biased region" description="Polar residues" evidence="1">
    <location>
        <begin position="499"/>
        <end position="509"/>
    </location>
</feature>
<feature type="compositionally biased region" description="Low complexity" evidence="1">
    <location>
        <begin position="355"/>
        <end position="377"/>
    </location>
</feature>
<dbReference type="HOGENOM" id="CLU_313808_0_0_1"/>
<feature type="compositionally biased region" description="Low complexity" evidence="1">
    <location>
        <begin position="621"/>
        <end position="649"/>
    </location>
</feature>